<dbReference type="EMBL" id="ASPP01005361">
    <property type="protein sequence ID" value="ETO30687.1"/>
    <property type="molecule type" value="Genomic_DNA"/>
</dbReference>
<feature type="compositionally biased region" description="Basic and acidic residues" evidence="3">
    <location>
        <begin position="283"/>
        <end position="301"/>
    </location>
</feature>
<reference evidence="6 7" key="1">
    <citation type="journal article" date="2013" name="Curr. Biol.">
        <title>The Genome of the Foraminiferan Reticulomyxa filosa.</title>
        <authorList>
            <person name="Glockner G."/>
            <person name="Hulsmann N."/>
            <person name="Schleicher M."/>
            <person name="Noegel A.A."/>
            <person name="Eichinger L."/>
            <person name="Gallinger C."/>
            <person name="Pawlowski J."/>
            <person name="Sierra R."/>
            <person name="Euteneuer U."/>
            <person name="Pillet L."/>
            <person name="Moustafa A."/>
            <person name="Platzer M."/>
            <person name="Groth M."/>
            <person name="Szafranski K."/>
            <person name="Schliwa M."/>
        </authorList>
    </citation>
    <scope>NUCLEOTIDE SEQUENCE [LARGE SCALE GENOMIC DNA]</scope>
</reference>
<dbReference type="InterPro" id="IPR033133">
    <property type="entry name" value="PUM-HD"/>
</dbReference>
<gene>
    <name evidence="6" type="ORF">RFI_06433</name>
</gene>
<evidence type="ECO:0000256" key="1">
    <source>
        <dbReference type="ARBA" id="ARBA00022737"/>
    </source>
</evidence>
<feature type="transmembrane region" description="Helical" evidence="4">
    <location>
        <begin position="897"/>
        <end position="922"/>
    </location>
</feature>
<keyword evidence="4" id="KW-0472">Membrane</keyword>
<accession>X6NZH3</accession>
<feature type="compositionally biased region" description="Basic residues" evidence="3">
    <location>
        <begin position="303"/>
        <end position="312"/>
    </location>
</feature>
<keyword evidence="4" id="KW-0812">Transmembrane</keyword>
<dbReference type="PANTHER" id="PTHR12537">
    <property type="entry name" value="RNA BINDING PROTEIN PUMILIO-RELATED"/>
    <property type="match status" value="1"/>
</dbReference>
<feature type="repeat" description="Pumilio" evidence="2">
    <location>
        <begin position="666"/>
        <end position="702"/>
    </location>
</feature>
<name>X6NZH3_RETFI</name>
<dbReference type="PROSITE" id="PS50302">
    <property type="entry name" value="PUM"/>
    <property type="match status" value="4"/>
</dbReference>
<evidence type="ECO:0000313" key="6">
    <source>
        <dbReference type="EMBL" id="ETO30687.1"/>
    </source>
</evidence>
<sequence>MVVPTHHIPVQPVAAHHITAHPLHGVALQSYVQGAPTVHGSGQVSNHYIVCPPRVIPSGVFANSMTAIPSNAQYSNTAVIRPTSGPSVVYNNGNYGFHASQSLISSNGVYHHVHPQSSVDLSGVPLKYEECDFGSTDIPLQRKIGPNVIVQAGTLFFFTKKKFIYLAPTVESSSLQKRNIVAGEQRHFADITQTWNKTNGQSRSVLSGKVTNDTFNIETDCKDEIDYFCGGNAGALHSDWASRSDGDEKEFRLNVNSQTLLMENENGESDKENETQTGTKGKNGSDRSKDCNKSTSKETKKGGLQKHNKKLNAQRSPLNAVNVDANNAGDISIDAEAETEADAGANGNRNDHDNGDGTANADNEDSATLFTINGERGTKEHFLSLIHNKGPDVFDCRLLHSMRCNLQDLLAAKVVNALSRHKYGSRYLQKCIEQETATIDNLRELCNVLLANNNGSKLCTDTIGNFVILKLLEVTCEKVEEHEQDKERGGDAIAYISDNDENEENLSTLAIGHTYTEKHWKTSGKQQHQIVQLRPKENKEIAELKQLGGEILEKVFVGNVKVLSEQEYSCRVIQRILRYRGYLQVKLKILSEIQDAIALDEYIRHPFGNHVVQKCIEKIPCQYLDVICENIASKCFAYSIHIYGCRVVQRLLSHCNERQTASTYKTIVSNAVKLAKNQFGNYVVQHVLNICKNHKIISEMIQAVSHGVFALSCHKFASNVVERCLRLSNGKDRTMLIQAVLLMSDKGQGNANHKSSSGRSSSQSSNVLSDSSASSYSMIAKMVQDQYGNYVLQTLFDVCDSQQKRQLISQIQRFVPRSSLLKLSWGKHIMTKMEMLSKDSSNHNYLSWRQQHNRGSGHHSGVNSNQGSNNGKNLEKIVAFFFCGSPDFKSFLFLIRFIFYLYFLFCCFVYFVFLSFCLVDYLE</sequence>
<feature type="repeat" description="Pumilio" evidence="2">
    <location>
        <begin position="703"/>
        <end position="738"/>
    </location>
</feature>
<keyword evidence="4" id="KW-1133">Transmembrane helix</keyword>
<dbReference type="SUPFAM" id="SSF48371">
    <property type="entry name" value="ARM repeat"/>
    <property type="match status" value="1"/>
</dbReference>
<feature type="region of interest" description="Disordered" evidence="3">
    <location>
        <begin position="258"/>
        <end position="323"/>
    </location>
</feature>
<dbReference type="Proteomes" id="UP000023152">
    <property type="component" value="Unassembled WGS sequence"/>
</dbReference>
<dbReference type="InterPro" id="IPR011989">
    <property type="entry name" value="ARM-like"/>
</dbReference>
<dbReference type="AlphaFoldDB" id="X6NZH3"/>
<feature type="region of interest" description="Disordered" evidence="3">
    <location>
        <begin position="341"/>
        <end position="364"/>
    </location>
</feature>
<dbReference type="InterPro" id="IPR001313">
    <property type="entry name" value="Pumilio_RNA-bd_rpt"/>
</dbReference>
<dbReference type="PROSITE" id="PS50303">
    <property type="entry name" value="PUM_HD"/>
    <property type="match status" value="1"/>
</dbReference>
<feature type="repeat" description="Pumilio" evidence="2">
    <location>
        <begin position="774"/>
        <end position="809"/>
    </location>
</feature>
<evidence type="ECO:0000259" key="5">
    <source>
        <dbReference type="PROSITE" id="PS50303"/>
    </source>
</evidence>
<feature type="domain" description="PUM-HD" evidence="5">
    <location>
        <begin position="378"/>
        <end position="837"/>
    </location>
</feature>
<comment type="caution">
    <text evidence="6">The sequence shown here is derived from an EMBL/GenBank/DDBJ whole genome shotgun (WGS) entry which is preliminary data.</text>
</comment>
<dbReference type="OrthoDB" id="668540at2759"/>
<dbReference type="GO" id="GO:0003729">
    <property type="term" value="F:mRNA binding"/>
    <property type="evidence" value="ECO:0007669"/>
    <property type="project" value="TreeGrafter"/>
</dbReference>
<evidence type="ECO:0000256" key="4">
    <source>
        <dbReference type="SAM" id="Phobius"/>
    </source>
</evidence>
<dbReference type="Gene3D" id="1.25.10.10">
    <property type="entry name" value="Leucine-rich Repeat Variant"/>
    <property type="match status" value="2"/>
</dbReference>
<protein>
    <recommendedName>
        <fullName evidence="5">PUM-HD domain-containing protein</fullName>
    </recommendedName>
</protein>
<evidence type="ECO:0000256" key="2">
    <source>
        <dbReference type="PROSITE-ProRule" id="PRU00317"/>
    </source>
</evidence>
<dbReference type="GO" id="GO:0005737">
    <property type="term" value="C:cytoplasm"/>
    <property type="evidence" value="ECO:0007669"/>
    <property type="project" value="TreeGrafter"/>
</dbReference>
<organism evidence="6 7">
    <name type="scientific">Reticulomyxa filosa</name>
    <dbReference type="NCBI Taxonomy" id="46433"/>
    <lineage>
        <taxon>Eukaryota</taxon>
        <taxon>Sar</taxon>
        <taxon>Rhizaria</taxon>
        <taxon>Retaria</taxon>
        <taxon>Foraminifera</taxon>
        <taxon>Monothalamids</taxon>
        <taxon>Reticulomyxidae</taxon>
        <taxon>Reticulomyxa</taxon>
    </lineage>
</organism>
<feature type="compositionally biased region" description="Low complexity" evidence="3">
    <location>
        <begin position="753"/>
        <end position="769"/>
    </location>
</feature>
<keyword evidence="7" id="KW-1185">Reference proteome</keyword>
<evidence type="ECO:0000256" key="3">
    <source>
        <dbReference type="SAM" id="MobiDB-lite"/>
    </source>
</evidence>
<dbReference type="SMART" id="SM00025">
    <property type="entry name" value="Pumilio"/>
    <property type="match status" value="8"/>
</dbReference>
<proteinExistence type="predicted"/>
<evidence type="ECO:0000313" key="7">
    <source>
        <dbReference type="Proteomes" id="UP000023152"/>
    </source>
</evidence>
<dbReference type="InterPro" id="IPR016024">
    <property type="entry name" value="ARM-type_fold"/>
</dbReference>
<feature type="region of interest" description="Disordered" evidence="3">
    <location>
        <begin position="747"/>
        <end position="769"/>
    </location>
</feature>
<dbReference type="GO" id="GO:0010608">
    <property type="term" value="P:post-transcriptional regulation of gene expression"/>
    <property type="evidence" value="ECO:0007669"/>
    <property type="project" value="TreeGrafter"/>
</dbReference>
<dbReference type="Pfam" id="PF00806">
    <property type="entry name" value="PUF"/>
    <property type="match status" value="7"/>
</dbReference>
<keyword evidence="1" id="KW-0677">Repeat</keyword>
<feature type="repeat" description="Pumilio" evidence="2">
    <location>
        <begin position="630"/>
        <end position="665"/>
    </location>
</feature>